<evidence type="ECO:0000313" key="2">
    <source>
        <dbReference type="RefSeq" id="XP_074208681.1"/>
    </source>
</evidence>
<reference evidence="2" key="1">
    <citation type="submission" date="2025-08" db="UniProtKB">
        <authorList>
            <consortium name="RefSeq"/>
        </authorList>
    </citation>
    <scope>IDENTIFICATION</scope>
    <source>
        <tissue evidence="2">Blood</tissue>
    </source>
</reference>
<proteinExistence type="predicted"/>
<dbReference type="RefSeq" id="XP_074208681.1">
    <property type="nucleotide sequence ID" value="XM_074352580.1"/>
</dbReference>
<keyword evidence="1" id="KW-1185">Reference proteome</keyword>
<evidence type="ECO:0000313" key="1">
    <source>
        <dbReference type="Proteomes" id="UP001732780"/>
    </source>
</evidence>
<dbReference type="Proteomes" id="UP001732780">
    <property type="component" value="Chromosome 25"/>
</dbReference>
<protein>
    <submittedName>
        <fullName evidence="2">Uncharacterized protein LOC105069665</fullName>
    </submittedName>
</protein>
<accession>A0AC58PF92</accession>
<gene>
    <name evidence="2" type="primary">LOC105069665</name>
</gene>
<sequence length="286" mass="30905">MHPRYLTASPLHPLFLTAHLRVLGAFSDFGRADKAPAPNPISWRAKAAVCLSDPMLGDLHSNKEQLTHYGNPPPCPYWHWKGRSEGSKTPAGPSLNQRISRRPVPAGTARRARTDARSYPFSPRRAPSRCPGGGIHARPGGRGPPGPASGAEGTRRRRGCALRLREPGLARSFRASPGRTRGAFAARALGSGRRPLGLCSRPGAAAAANRVGRRAGTKRPAPEMQTTENRSANRRCTSEQPLPEKIPLVATACLRQLTKHCPKLQAKTYLQPQALPDFSSDLGRLI</sequence>
<name>A0AC58PF92_CAMBA</name>
<organism evidence="1 2">
    <name type="scientific">Camelus bactrianus</name>
    <name type="common">Bactrian camel</name>
    <dbReference type="NCBI Taxonomy" id="9837"/>
    <lineage>
        <taxon>Eukaryota</taxon>
        <taxon>Metazoa</taxon>
        <taxon>Chordata</taxon>
        <taxon>Craniata</taxon>
        <taxon>Vertebrata</taxon>
        <taxon>Euteleostomi</taxon>
        <taxon>Mammalia</taxon>
        <taxon>Eutheria</taxon>
        <taxon>Laurasiatheria</taxon>
        <taxon>Artiodactyla</taxon>
        <taxon>Tylopoda</taxon>
        <taxon>Camelidae</taxon>
        <taxon>Camelus</taxon>
    </lineage>
</organism>